<comment type="caution">
    <text evidence="1">The sequence shown here is derived from an EMBL/GenBank/DDBJ whole genome shotgun (WGS) entry which is preliminary data.</text>
</comment>
<evidence type="ECO:0000313" key="2">
    <source>
        <dbReference type="Proteomes" id="UP000724874"/>
    </source>
</evidence>
<keyword evidence="2" id="KW-1185">Reference proteome</keyword>
<evidence type="ECO:0000313" key="1">
    <source>
        <dbReference type="EMBL" id="KAF8875673.1"/>
    </source>
</evidence>
<dbReference type="OrthoDB" id="3265433at2759"/>
<proteinExistence type="predicted"/>
<accession>A0A9P5TGQ7</accession>
<dbReference type="EMBL" id="JADNYJ010000193">
    <property type="protein sequence ID" value="KAF8875673.1"/>
    <property type="molecule type" value="Genomic_DNA"/>
</dbReference>
<dbReference type="Proteomes" id="UP000724874">
    <property type="component" value="Unassembled WGS sequence"/>
</dbReference>
<organism evidence="1 2">
    <name type="scientific">Gymnopilus junonius</name>
    <name type="common">Spectacular rustgill mushroom</name>
    <name type="synonym">Gymnopilus spectabilis subsp. junonius</name>
    <dbReference type="NCBI Taxonomy" id="109634"/>
    <lineage>
        <taxon>Eukaryota</taxon>
        <taxon>Fungi</taxon>
        <taxon>Dikarya</taxon>
        <taxon>Basidiomycota</taxon>
        <taxon>Agaricomycotina</taxon>
        <taxon>Agaricomycetes</taxon>
        <taxon>Agaricomycetidae</taxon>
        <taxon>Agaricales</taxon>
        <taxon>Agaricineae</taxon>
        <taxon>Hymenogastraceae</taxon>
        <taxon>Gymnopilus</taxon>
    </lineage>
</organism>
<protein>
    <submittedName>
        <fullName evidence="1">Uncharacterized protein</fullName>
    </submittedName>
</protein>
<gene>
    <name evidence="1" type="ORF">CPB84DRAFT_1752625</name>
</gene>
<name>A0A9P5TGQ7_GYMJU</name>
<dbReference type="AlphaFoldDB" id="A0A9P5TGQ7"/>
<sequence>MANVGQHDAMLAGPSVYNLGWGCLDVPLVPEEDEALYDDIGEHLAAGDSDLPAKITLEGSKIERQILVLLSNGNVNNDEQLGSMELDMCEKQAKMEIIQICDIIADLFFQYKHVMRGAVRCSLCNNGQHRVKALHEERTLHACMYSRCCQKLEKLKCGPKILNVLKVLSEDLQVSTAVLNPNLPASSSIKLSWLW</sequence>
<reference evidence="1" key="1">
    <citation type="submission" date="2020-11" db="EMBL/GenBank/DDBJ databases">
        <authorList>
            <consortium name="DOE Joint Genome Institute"/>
            <person name="Ahrendt S."/>
            <person name="Riley R."/>
            <person name="Andreopoulos W."/>
            <person name="LaButti K."/>
            <person name="Pangilinan J."/>
            <person name="Ruiz-duenas F.J."/>
            <person name="Barrasa J.M."/>
            <person name="Sanchez-Garcia M."/>
            <person name="Camarero S."/>
            <person name="Miyauchi S."/>
            <person name="Serrano A."/>
            <person name="Linde D."/>
            <person name="Babiker R."/>
            <person name="Drula E."/>
            <person name="Ayuso-Fernandez I."/>
            <person name="Pacheco R."/>
            <person name="Padilla G."/>
            <person name="Ferreira P."/>
            <person name="Barriuso J."/>
            <person name="Kellner H."/>
            <person name="Castanera R."/>
            <person name="Alfaro M."/>
            <person name="Ramirez L."/>
            <person name="Pisabarro A.G."/>
            <person name="Kuo A."/>
            <person name="Tritt A."/>
            <person name="Lipzen A."/>
            <person name="He G."/>
            <person name="Yan M."/>
            <person name="Ng V."/>
            <person name="Cullen D."/>
            <person name="Martin F."/>
            <person name="Rosso M.-N."/>
            <person name="Henrissat B."/>
            <person name="Hibbett D."/>
            <person name="Martinez A.T."/>
            <person name="Grigoriev I.V."/>
        </authorList>
    </citation>
    <scope>NUCLEOTIDE SEQUENCE</scope>
    <source>
        <strain evidence="1">AH 44721</strain>
    </source>
</reference>